<evidence type="ECO:0000313" key="9">
    <source>
        <dbReference type="Proteomes" id="UP000742786"/>
    </source>
</evidence>
<name>A0A916J2Q3_9PROT</name>
<feature type="transmembrane region" description="Helical" evidence="6">
    <location>
        <begin position="302"/>
        <end position="322"/>
    </location>
</feature>
<evidence type="ECO:0000313" key="8">
    <source>
        <dbReference type="EMBL" id="CAG4882899.1"/>
    </source>
</evidence>
<dbReference type="InterPro" id="IPR018076">
    <property type="entry name" value="T2SS_GspF_dom"/>
</dbReference>
<evidence type="ECO:0000256" key="2">
    <source>
        <dbReference type="ARBA" id="ARBA00022475"/>
    </source>
</evidence>
<feature type="transmembrane region" description="Helical" evidence="6">
    <location>
        <begin position="270"/>
        <end position="290"/>
    </location>
</feature>
<dbReference type="Gene3D" id="1.20.81.30">
    <property type="entry name" value="Type II secretion system (T2SS), domain F"/>
    <property type="match status" value="1"/>
</dbReference>
<keyword evidence="3 6" id="KW-0812">Transmembrane</keyword>
<dbReference type="InterPro" id="IPR042094">
    <property type="entry name" value="T2SS_GspF_sf"/>
</dbReference>
<comment type="caution">
    <text evidence="8">The sequence shown here is derived from an EMBL/GenBank/DDBJ whole genome shotgun (WGS) entry which is preliminary data.</text>
</comment>
<dbReference type="RefSeq" id="WP_246590857.1">
    <property type="nucleotide sequence ID" value="NZ_CAJQUM010000001.1"/>
</dbReference>
<dbReference type="PANTHER" id="PTHR35007:SF1">
    <property type="entry name" value="PILUS ASSEMBLY PROTEIN"/>
    <property type="match status" value="1"/>
</dbReference>
<dbReference type="Pfam" id="PF00482">
    <property type="entry name" value="T2SSF"/>
    <property type="match status" value="1"/>
</dbReference>
<keyword evidence="4 6" id="KW-1133">Transmembrane helix</keyword>
<reference evidence="8" key="1">
    <citation type="submission" date="2021-04" db="EMBL/GenBank/DDBJ databases">
        <authorList>
            <person name="Hornung B."/>
        </authorList>
    </citation>
    <scope>NUCLEOTIDE SEQUENCE</scope>
    <source>
        <strain evidence="8">G5G6</strain>
    </source>
</reference>
<dbReference type="AlphaFoldDB" id="A0A916J2Q3"/>
<dbReference type="PANTHER" id="PTHR35007">
    <property type="entry name" value="INTEGRAL MEMBRANE PROTEIN-RELATED"/>
    <property type="match status" value="1"/>
</dbReference>
<feature type="transmembrane region" description="Helical" evidence="6">
    <location>
        <begin position="124"/>
        <end position="143"/>
    </location>
</feature>
<proteinExistence type="predicted"/>
<evidence type="ECO:0000256" key="1">
    <source>
        <dbReference type="ARBA" id="ARBA00004651"/>
    </source>
</evidence>
<dbReference type="Proteomes" id="UP000742786">
    <property type="component" value="Unassembled WGS sequence"/>
</dbReference>
<evidence type="ECO:0000256" key="5">
    <source>
        <dbReference type="ARBA" id="ARBA00023136"/>
    </source>
</evidence>
<dbReference type="EMBL" id="CAJQUM010000001">
    <property type="protein sequence ID" value="CAG4882899.1"/>
    <property type="molecule type" value="Genomic_DNA"/>
</dbReference>
<feature type="transmembrane region" description="Helical" evidence="6">
    <location>
        <begin position="12"/>
        <end position="32"/>
    </location>
</feature>
<dbReference type="GO" id="GO:0005886">
    <property type="term" value="C:plasma membrane"/>
    <property type="evidence" value="ECO:0007669"/>
    <property type="project" value="UniProtKB-SubCell"/>
</dbReference>
<protein>
    <submittedName>
        <fullName evidence="8">Flp pilus assembly protein TadB</fullName>
    </submittedName>
</protein>
<feature type="transmembrane region" description="Helical" evidence="6">
    <location>
        <begin position="99"/>
        <end position="118"/>
    </location>
</feature>
<evidence type="ECO:0000256" key="6">
    <source>
        <dbReference type="SAM" id="Phobius"/>
    </source>
</evidence>
<keyword evidence="2" id="KW-1003">Cell membrane</keyword>
<sequence length="329" mass="37062">MNNLMSYSFFPAFSIMAFVAVVLLIEGLYMMWNSYRGPEATKIEQRLRALSASSDSTERASVLKNRMLSGVPAIERSLLFIPRIHHLDRFILQSGLDWTVARLLSLSLLFGVVVYVMLSFARLLPFLQSGVALAAAFLPFAYVQWKRGRRLRVLEQQLPDALDLIGRALRAGHALPSGLKMVGEEMVDPIATEFRITHDEINFGISMQQALTNLSERVPITDLRYFVVAVLIQREAGGNLTEVLGNLSNLIRNRLKFYARVKVMTTEGRMSAWILGALPFALAALFNLVNHDFISKLWTDPIGIKITNVMLSIMAIGAFWLYKLIKIRV</sequence>
<evidence type="ECO:0000256" key="3">
    <source>
        <dbReference type="ARBA" id="ARBA00022692"/>
    </source>
</evidence>
<gene>
    <name evidence="8" type="ORF">GTOL_10781</name>
</gene>
<comment type="subcellular location">
    <subcellularLocation>
        <location evidence="1">Cell membrane</location>
        <topology evidence="1">Multi-pass membrane protein</topology>
    </subcellularLocation>
</comment>
<organism evidence="8 9">
    <name type="scientific">Georgfuchsia toluolica</name>
    <dbReference type="NCBI Taxonomy" id="424218"/>
    <lineage>
        <taxon>Bacteria</taxon>
        <taxon>Pseudomonadati</taxon>
        <taxon>Pseudomonadota</taxon>
        <taxon>Betaproteobacteria</taxon>
        <taxon>Nitrosomonadales</taxon>
        <taxon>Sterolibacteriaceae</taxon>
        <taxon>Georgfuchsia</taxon>
    </lineage>
</organism>
<keyword evidence="9" id="KW-1185">Reference proteome</keyword>
<evidence type="ECO:0000256" key="4">
    <source>
        <dbReference type="ARBA" id="ARBA00022989"/>
    </source>
</evidence>
<evidence type="ECO:0000259" key="7">
    <source>
        <dbReference type="Pfam" id="PF00482"/>
    </source>
</evidence>
<keyword evidence="5 6" id="KW-0472">Membrane</keyword>
<feature type="domain" description="Type II secretion system protein GspF" evidence="7">
    <location>
        <begin position="162"/>
        <end position="285"/>
    </location>
</feature>
<accession>A0A916J2Q3</accession>